<evidence type="ECO:0000256" key="3">
    <source>
        <dbReference type="SAM" id="MobiDB-lite"/>
    </source>
</evidence>
<dbReference type="PANTHER" id="PTHR46957">
    <property type="entry name" value="CYTOKINE RECEPTOR"/>
    <property type="match status" value="1"/>
</dbReference>
<proteinExistence type="predicted"/>
<dbReference type="AlphaFoldDB" id="A0A4Y3RMT0"/>
<sequence>MQRPLAASLLTILMLTLSACSGAPGPPPEDTVAPTVPTGVTATAGSASTVHVMWSAATDDRAVTGYAVYREGRKIKDLPATTLMTDVVGLAPATRHAFTVRARDAAGNASPPSATVTATTLPADTEDRTPPTAPRTLRAIADGSRAATLTWTPSRDDTRVTAYDVYQADTRIHSAPGTATTAHVTGLRPGTAYAFTVRARDAAENSSPDGPRVELTTAPAPGAPPNTAPEELTAMAAGGEITLTWTPPDTGAPVTHHQLHLNGRLATTIVWGTTPPPARATYTFPVQDPPGTRYTVTLRAQLPDGTWGDFSAPRVVVVR</sequence>
<protein>
    <submittedName>
        <fullName evidence="6">Hydrolase</fullName>
    </submittedName>
</protein>
<feature type="domain" description="Fibronectin type-III" evidence="5">
    <location>
        <begin position="36"/>
        <end position="123"/>
    </location>
</feature>
<dbReference type="InterPro" id="IPR036116">
    <property type="entry name" value="FN3_sf"/>
</dbReference>
<evidence type="ECO:0000256" key="1">
    <source>
        <dbReference type="ARBA" id="ARBA00023295"/>
    </source>
</evidence>
<keyword evidence="6" id="KW-0378">Hydrolase</keyword>
<dbReference type="Proteomes" id="UP000315226">
    <property type="component" value="Unassembled WGS sequence"/>
</dbReference>
<evidence type="ECO:0000313" key="6">
    <source>
        <dbReference type="EMBL" id="GEB58027.1"/>
    </source>
</evidence>
<feature type="domain" description="Fibronectin type-III" evidence="5">
    <location>
        <begin position="133"/>
        <end position="220"/>
    </location>
</feature>
<feature type="signal peptide" evidence="4">
    <location>
        <begin position="1"/>
        <end position="23"/>
    </location>
</feature>
<reference evidence="6 7" key="1">
    <citation type="submission" date="2019-06" db="EMBL/GenBank/DDBJ databases">
        <title>Whole genome shotgun sequence of Streptomyces gardneri NBRC 12865.</title>
        <authorList>
            <person name="Hosoyama A."/>
            <person name="Uohara A."/>
            <person name="Ohji S."/>
            <person name="Ichikawa N."/>
        </authorList>
    </citation>
    <scope>NUCLEOTIDE SEQUENCE [LARGE SCALE GENOMIC DNA]</scope>
    <source>
        <strain evidence="6 7">NBRC 12865</strain>
    </source>
</reference>
<evidence type="ECO:0000256" key="4">
    <source>
        <dbReference type="SAM" id="SignalP"/>
    </source>
</evidence>
<keyword evidence="1" id="KW-0326">Glycosidase</keyword>
<dbReference type="PROSITE" id="PS50853">
    <property type="entry name" value="FN3"/>
    <property type="match status" value="3"/>
</dbReference>
<dbReference type="EMBL" id="BJMN01000022">
    <property type="protein sequence ID" value="GEB58027.1"/>
    <property type="molecule type" value="Genomic_DNA"/>
</dbReference>
<name>A0A4Y3RMT0_9ACTN</name>
<feature type="region of interest" description="Disordered" evidence="3">
    <location>
        <begin position="201"/>
        <end position="225"/>
    </location>
</feature>
<dbReference type="SMART" id="SM00060">
    <property type="entry name" value="FN3"/>
    <property type="match status" value="3"/>
</dbReference>
<dbReference type="Pfam" id="PF00041">
    <property type="entry name" value="fn3"/>
    <property type="match status" value="3"/>
</dbReference>
<feature type="domain" description="Fibronectin type-III" evidence="5">
    <location>
        <begin position="228"/>
        <end position="319"/>
    </location>
</feature>
<keyword evidence="2" id="KW-0624">Polysaccharide degradation</keyword>
<accession>A0A4Y3RMT0</accession>
<gene>
    <name evidence="6" type="ORF">SGA01_36320</name>
</gene>
<organism evidence="6 7">
    <name type="scientific">Streptomyces gardneri</name>
    <dbReference type="NCBI Taxonomy" id="66892"/>
    <lineage>
        <taxon>Bacteria</taxon>
        <taxon>Bacillati</taxon>
        <taxon>Actinomycetota</taxon>
        <taxon>Actinomycetes</taxon>
        <taxon>Kitasatosporales</taxon>
        <taxon>Streptomycetaceae</taxon>
        <taxon>Streptomyces</taxon>
    </lineage>
</organism>
<dbReference type="InterPro" id="IPR050713">
    <property type="entry name" value="RTP_Phos/Ushers"/>
</dbReference>
<dbReference type="PROSITE" id="PS51257">
    <property type="entry name" value="PROKAR_LIPOPROTEIN"/>
    <property type="match status" value="1"/>
</dbReference>
<comment type="caution">
    <text evidence="6">The sequence shown here is derived from an EMBL/GenBank/DDBJ whole genome shotgun (WGS) entry which is preliminary data.</text>
</comment>
<dbReference type="PANTHER" id="PTHR46957:SF3">
    <property type="entry name" value="CYTOKINE RECEPTOR"/>
    <property type="match status" value="1"/>
</dbReference>
<dbReference type="SUPFAM" id="SSF49265">
    <property type="entry name" value="Fibronectin type III"/>
    <property type="match status" value="2"/>
</dbReference>
<dbReference type="InterPro" id="IPR003961">
    <property type="entry name" value="FN3_dom"/>
</dbReference>
<dbReference type="InterPro" id="IPR013783">
    <property type="entry name" value="Ig-like_fold"/>
</dbReference>
<feature type="chain" id="PRO_5021241464" evidence="4">
    <location>
        <begin position="24"/>
        <end position="319"/>
    </location>
</feature>
<evidence type="ECO:0000313" key="7">
    <source>
        <dbReference type="Proteomes" id="UP000315226"/>
    </source>
</evidence>
<dbReference type="CDD" id="cd00063">
    <property type="entry name" value="FN3"/>
    <property type="match status" value="3"/>
</dbReference>
<keyword evidence="2" id="KW-0119">Carbohydrate metabolism</keyword>
<evidence type="ECO:0000259" key="5">
    <source>
        <dbReference type="PROSITE" id="PS50853"/>
    </source>
</evidence>
<evidence type="ECO:0000256" key="2">
    <source>
        <dbReference type="ARBA" id="ARBA00023326"/>
    </source>
</evidence>
<keyword evidence="7" id="KW-1185">Reference proteome</keyword>
<feature type="compositionally biased region" description="Low complexity" evidence="3">
    <location>
        <begin position="109"/>
        <end position="123"/>
    </location>
</feature>
<keyword evidence="4" id="KW-0732">Signal</keyword>
<dbReference type="GO" id="GO:0016798">
    <property type="term" value="F:hydrolase activity, acting on glycosyl bonds"/>
    <property type="evidence" value="ECO:0007669"/>
    <property type="project" value="UniProtKB-KW"/>
</dbReference>
<dbReference type="Gene3D" id="2.60.40.10">
    <property type="entry name" value="Immunoglobulins"/>
    <property type="match status" value="3"/>
</dbReference>
<dbReference type="GO" id="GO:0000272">
    <property type="term" value="P:polysaccharide catabolic process"/>
    <property type="evidence" value="ECO:0007669"/>
    <property type="project" value="UniProtKB-KW"/>
</dbReference>
<feature type="region of interest" description="Disordered" evidence="3">
    <location>
        <begin position="104"/>
        <end position="135"/>
    </location>
</feature>
<dbReference type="GO" id="GO:0016020">
    <property type="term" value="C:membrane"/>
    <property type="evidence" value="ECO:0007669"/>
    <property type="project" value="UniProtKB-SubCell"/>
</dbReference>